<protein>
    <submittedName>
        <fullName evidence="1">Uncharacterized protein</fullName>
    </submittedName>
</protein>
<sequence>MIFKVSKANCRFNELSVGVGQTATSTSYRCDHCSVINTLTHSAFDKALFKDSSVFNQDLLELINAVRKFERGHWEEFLDFKCRGCNSPVRVIYEPNEFRMGCHYYQLKLVIEAASAKRTS</sequence>
<dbReference type="Proteomes" id="UP001481413">
    <property type="component" value="Unassembled WGS sequence"/>
</dbReference>
<keyword evidence="2" id="KW-1185">Reference proteome</keyword>
<name>A0ABQ0A0V6_9GAMM</name>
<evidence type="ECO:0000313" key="1">
    <source>
        <dbReference type="EMBL" id="GAA6146021.1"/>
    </source>
</evidence>
<gene>
    <name evidence="1" type="ORF">NBRC116585_21390</name>
</gene>
<organism evidence="1 2">
    <name type="scientific">Thalassolituus maritimus</name>
    <dbReference type="NCBI Taxonomy" id="484498"/>
    <lineage>
        <taxon>Bacteria</taxon>
        <taxon>Pseudomonadati</taxon>
        <taxon>Pseudomonadota</taxon>
        <taxon>Gammaproteobacteria</taxon>
        <taxon>Oceanospirillales</taxon>
        <taxon>Oceanospirillaceae</taxon>
        <taxon>Thalassolituus</taxon>
    </lineage>
</organism>
<dbReference type="EMBL" id="BAABWH010000005">
    <property type="protein sequence ID" value="GAA6146021.1"/>
    <property type="molecule type" value="Genomic_DNA"/>
</dbReference>
<evidence type="ECO:0000313" key="2">
    <source>
        <dbReference type="Proteomes" id="UP001481413"/>
    </source>
</evidence>
<proteinExistence type="predicted"/>
<reference evidence="1 2" key="1">
    <citation type="submission" date="2024-04" db="EMBL/GenBank/DDBJ databases">
        <title>Draft genome sequence of Thalassolituus maritimus NBRC 116585.</title>
        <authorList>
            <person name="Miyakawa T."/>
            <person name="Kusuya Y."/>
            <person name="Miura T."/>
        </authorList>
    </citation>
    <scope>NUCLEOTIDE SEQUENCE [LARGE SCALE GENOMIC DNA]</scope>
    <source>
        <strain evidence="1 2">5NW40-0001</strain>
    </source>
</reference>
<accession>A0ABQ0A0V6</accession>
<comment type="caution">
    <text evidence="1">The sequence shown here is derived from an EMBL/GenBank/DDBJ whole genome shotgun (WGS) entry which is preliminary data.</text>
</comment>